<evidence type="ECO:0000259" key="2">
    <source>
        <dbReference type="Pfam" id="PF13592"/>
    </source>
</evidence>
<dbReference type="InterPro" id="IPR009057">
    <property type="entry name" value="Homeodomain-like_sf"/>
</dbReference>
<dbReference type="RefSeq" id="WP_184204101.1">
    <property type="nucleotide sequence ID" value="NZ_JACHGW010000012.1"/>
</dbReference>
<dbReference type="AlphaFoldDB" id="A0A7W9WAV7"/>
<dbReference type="Gene3D" id="1.10.10.10">
    <property type="entry name" value="Winged helix-like DNA-binding domain superfamily/Winged helix DNA-binding domain"/>
    <property type="match status" value="1"/>
</dbReference>
<sequence length="166" mass="18560">MTNRDWQTERRLQAVRLYQKGWQQKTIAEALGVTKGAISQWIKKVQDVPQEQWSEVLRVKVSSGRPPLLTPEEKKQIATLVEEGAEACGFTGDVWTVKRVKAMASRELGVKAGATTIRNALIEEGFSVQKPQVEAKQKRQAQVNGFRGGWANLEKGQSEREPPSCS</sequence>
<dbReference type="InterPro" id="IPR025959">
    <property type="entry name" value="Winged_HTH_dom"/>
</dbReference>
<dbReference type="InterPro" id="IPR001387">
    <property type="entry name" value="Cro/C1-type_HTH"/>
</dbReference>
<organism evidence="3 4">
    <name type="scientific">Armatimonas rosea</name>
    <dbReference type="NCBI Taxonomy" id="685828"/>
    <lineage>
        <taxon>Bacteria</taxon>
        <taxon>Bacillati</taxon>
        <taxon>Armatimonadota</taxon>
        <taxon>Armatimonadia</taxon>
        <taxon>Armatimonadales</taxon>
        <taxon>Armatimonadaceae</taxon>
        <taxon>Armatimonas</taxon>
    </lineage>
</organism>
<feature type="region of interest" description="Disordered" evidence="1">
    <location>
        <begin position="137"/>
        <end position="166"/>
    </location>
</feature>
<gene>
    <name evidence="3" type="ORF">HNQ39_005864</name>
</gene>
<dbReference type="Pfam" id="PF13592">
    <property type="entry name" value="HTH_33"/>
    <property type="match status" value="1"/>
</dbReference>
<dbReference type="Proteomes" id="UP000520814">
    <property type="component" value="Unassembled WGS sequence"/>
</dbReference>
<evidence type="ECO:0000256" key="1">
    <source>
        <dbReference type="SAM" id="MobiDB-lite"/>
    </source>
</evidence>
<evidence type="ECO:0000313" key="3">
    <source>
        <dbReference type="EMBL" id="MBB6054017.1"/>
    </source>
</evidence>
<name>A0A7W9WAV7_ARMRO</name>
<keyword evidence="4" id="KW-1185">Reference proteome</keyword>
<proteinExistence type="predicted"/>
<protein>
    <submittedName>
        <fullName evidence="3">Transposase</fullName>
    </submittedName>
</protein>
<feature type="domain" description="Winged helix-turn helix" evidence="2">
    <location>
        <begin position="92"/>
        <end position="146"/>
    </location>
</feature>
<reference evidence="3 4" key="1">
    <citation type="submission" date="2020-08" db="EMBL/GenBank/DDBJ databases">
        <title>Genomic Encyclopedia of Type Strains, Phase IV (KMG-IV): sequencing the most valuable type-strain genomes for metagenomic binning, comparative biology and taxonomic classification.</title>
        <authorList>
            <person name="Goeker M."/>
        </authorList>
    </citation>
    <scope>NUCLEOTIDE SEQUENCE [LARGE SCALE GENOMIC DNA]</scope>
    <source>
        <strain evidence="3 4">DSM 23562</strain>
    </source>
</reference>
<comment type="caution">
    <text evidence="3">The sequence shown here is derived from an EMBL/GenBank/DDBJ whole genome shotgun (WGS) entry which is preliminary data.</text>
</comment>
<dbReference type="CDD" id="cd00093">
    <property type="entry name" value="HTH_XRE"/>
    <property type="match status" value="1"/>
</dbReference>
<dbReference type="InterPro" id="IPR036388">
    <property type="entry name" value="WH-like_DNA-bd_sf"/>
</dbReference>
<feature type="compositionally biased region" description="Basic and acidic residues" evidence="1">
    <location>
        <begin position="156"/>
        <end position="166"/>
    </location>
</feature>
<accession>A0A7W9WAV7</accession>
<dbReference type="EMBL" id="JACHGW010000012">
    <property type="protein sequence ID" value="MBB6054017.1"/>
    <property type="molecule type" value="Genomic_DNA"/>
</dbReference>
<dbReference type="Pfam" id="PF13384">
    <property type="entry name" value="HTH_23"/>
    <property type="match status" value="1"/>
</dbReference>
<evidence type="ECO:0000313" key="4">
    <source>
        <dbReference type="Proteomes" id="UP000520814"/>
    </source>
</evidence>
<dbReference type="SUPFAM" id="SSF46689">
    <property type="entry name" value="Homeodomain-like"/>
    <property type="match status" value="1"/>
</dbReference>